<dbReference type="GO" id="GO:0016887">
    <property type="term" value="F:ATP hydrolysis activity"/>
    <property type="evidence" value="ECO:0007669"/>
    <property type="project" value="InterPro"/>
</dbReference>
<dbReference type="InterPro" id="IPR056264">
    <property type="entry name" value="R2_ABCA1-4-like"/>
</dbReference>
<feature type="domain" description="ABC transporter" evidence="11">
    <location>
        <begin position="635"/>
        <end position="868"/>
    </location>
</feature>
<feature type="transmembrane region" description="Helical" evidence="10">
    <location>
        <begin position="1432"/>
        <end position="1455"/>
    </location>
</feature>
<dbReference type="InterPro" id="IPR027417">
    <property type="entry name" value="P-loop_NTPase"/>
</dbReference>
<feature type="domain" description="ABC transporter" evidence="11">
    <location>
        <begin position="1570"/>
        <end position="1807"/>
    </location>
</feature>
<dbReference type="Gene3D" id="3.40.50.300">
    <property type="entry name" value="P-loop containing nucleotide triphosphate hydrolases"/>
    <property type="match status" value="2"/>
</dbReference>
<dbReference type="EMBL" id="CAUJNA010003305">
    <property type="protein sequence ID" value="CAJ1398611.1"/>
    <property type="molecule type" value="Genomic_DNA"/>
</dbReference>
<evidence type="ECO:0000256" key="9">
    <source>
        <dbReference type="ARBA" id="ARBA00023136"/>
    </source>
</evidence>
<evidence type="ECO:0000256" key="3">
    <source>
        <dbReference type="ARBA" id="ARBA00022448"/>
    </source>
</evidence>
<feature type="transmembrane region" description="Helical" evidence="10">
    <location>
        <begin position="437"/>
        <end position="461"/>
    </location>
</feature>
<dbReference type="InterPro" id="IPR017871">
    <property type="entry name" value="ABC_transporter-like_CS"/>
</dbReference>
<feature type="transmembrane region" description="Helical" evidence="10">
    <location>
        <begin position="1397"/>
        <end position="1420"/>
    </location>
</feature>
<dbReference type="Pfam" id="PF12698">
    <property type="entry name" value="ABC2_membrane_3"/>
    <property type="match status" value="2"/>
</dbReference>
<dbReference type="PANTHER" id="PTHR19229:SF36">
    <property type="entry name" value="ATP-BINDING CASSETTE SUB-FAMILY A MEMBER 2"/>
    <property type="match status" value="1"/>
</dbReference>
<feature type="transmembrane region" description="Helical" evidence="10">
    <location>
        <begin position="468"/>
        <end position="485"/>
    </location>
</feature>
<dbReference type="InterPro" id="IPR003439">
    <property type="entry name" value="ABC_transporter-like_ATP-bd"/>
</dbReference>
<keyword evidence="4 10" id="KW-0812">Transmembrane</keyword>
<dbReference type="CDD" id="cd03263">
    <property type="entry name" value="ABC_subfamily_A"/>
    <property type="match status" value="2"/>
</dbReference>
<dbReference type="GO" id="GO:0016020">
    <property type="term" value="C:membrane"/>
    <property type="evidence" value="ECO:0007669"/>
    <property type="project" value="UniProtKB-SubCell"/>
</dbReference>
<evidence type="ECO:0000256" key="7">
    <source>
        <dbReference type="ARBA" id="ARBA00022840"/>
    </source>
</evidence>
<dbReference type="Pfam" id="PF23321">
    <property type="entry name" value="R1_ABCA1"/>
    <property type="match status" value="1"/>
</dbReference>
<feature type="transmembrane region" description="Helical" evidence="10">
    <location>
        <begin position="538"/>
        <end position="559"/>
    </location>
</feature>
<gene>
    <name evidence="12" type="ORF">EVOR1521_LOCUS22361</name>
</gene>
<feature type="transmembrane region" description="Helical" evidence="10">
    <location>
        <begin position="353"/>
        <end position="372"/>
    </location>
</feature>
<dbReference type="InterPro" id="IPR003593">
    <property type="entry name" value="AAA+_ATPase"/>
</dbReference>
<dbReference type="SUPFAM" id="SSF52540">
    <property type="entry name" value="P-loop containing nucleoside triphosphate hydrolases"/>
    <property type="match status" value="2"/>
</dbReference>
<name>A0AA36J515_9DINO</name>
<comment type="similarity">
    <text evidence="2">Belongs to the ABC transporter superfamily. ABCA family.</text>
</comment>
<keyword evidence="9 10" id="KW-0472">Membrane</keyword>
<dbReference type="GO" id="GO:0005319">
    <property type="term" value="F:lipid transporter activity"/>
    <property type="evidence" value="ECO:0007669"/>
    <property type="project" value="TreeGrafter"/>
</dbReference>
<keyword evidence="3" id="KW-0813">Transport</keyword>
<feature type="transmembrane region" description="Helical" evidence="10">
    <location>
        <begin position="1467"/>
        <end position="1491"/>
    </location>
</feature>
<dbReference type="Pfam" id="PF00005">
    <property type="entry name" value="ABC_tran"/>
    <property type="match status" value="2"/>
</dbReference>
<dbReference type="GO" id="GO:0140359">
    <property type="term" value="F:ABC-type transporter activity"/>
    <property type="evidence" value="ECO:0007669"/>
    <property type="project" value="InterPro"/>
</dbReference>
<feature type="transmembrane region" description="Helical" evidence="10">
    <location>
        <begin position="1511"/>
        <end position="1531"/>
    </location>
</feature>
<keyword evidence="7" id="KW-0067">ATP-binding</keyword>
<feature type="transmembrane region" description="Helical" evidence="10">
    <location>
        <begin position="393"/>
        <end position="425"/>
    </location>
</feature>
<feature type="transmembrane region" description="Helical" evidence="10">
    <location>
        <begin position="1310"/>
        <end position="1330"/>
    </location>
</feature>
<evidence type="ECO:0000313" key="13">
    <source>
        <dbReference type="Proteomes" id="UP001178507"/>
    </source>
</evidence>
<dbReference type="PANTHER" id="PTHR19229">
    <property type="entry name" value="ATP-BINDING CASSETTE TRANSPORTER SUBFAMILY A ABCA"/>
    <property type="match status" value="1"/>
</dbReference>
<comment type="subcellular location">
    <subcellularLocation>
        <location evidence="1">Membrane</location>
        <topology evidence="1">Multi-pass membrane protein</topology>
    </subcellularLocation>
</comment>
<evidence type="ECO:0000259" key="11">
    <source>
        <dbReference type="PROSITE" id="PS50893"/>
    </source>
</evidence>
<comment type="caution">
    <text evidence="12">The sequence shown here is derived from an EMBL/GenBank/DDBJ whole genome shotgun (WGS) entry which is preliminary data.</text>
</comment>
<dbReference type="GO" id="GO:0005524">
    <property type="term" value="F:ATP binding"/>
    <property type="evidence" value="ECO:0007669"/>
    <property type="project" value="UniProtKB-KW"/>
</dbReference>
<keyword evidence="8 10" id="KW-1133">Transmembrane helix</keyword>
<dbReference type="FunFam" id="3.40.50.300:FF:000933">
    <property type="entry name" value="ABC transporter A family member 7"/>
    <property type="match status" value="1"/>
</dbReference>
<keyword evidence="6" id="KW-0547">Nucleotide-binding</keyword>
<organism evidence="12 13">
    <name type="scientific">Effrenium voratum</name>
    <dbReference type="NCBI Taxonomy" id="2562239"/>
    <lineage>
        <taxon>Eukaryota</taxon>
        <taxon>Sar</taxon>
        <taxon>Alveolata</taxon>
        <taxon>Dinophyceae</taxon>
        <taxon>Suessiales</taxon>
        <taxon>Symbiodiniaceae</taxon>
        <taxon>Effrenium</taxon>
    </lineage>
</organism>
<sequence length="1978" mass="216798">MGNLLLKKREWSAQCCPWCPFAACCELLLPLAVLALLWWAKSECASNGQCQIPILEGWGGRMPKTMKSTTCQEGLPLEDDAGSWLMRSYCNLWTKYYLTPRDPVTVLSYLHWSGERLALAVEHPEDSAKVERFRDTITAEWFPDLTLRNIPCVPLERDLLGKISSSVMGKAENRTTLACQKKKVNPGVLPGFANLTHPKIFTAAELDTYLDSADTARLFGALVFHKVPGQGELGAPGDWAYSIRLNVSAGTQIFTRVPNTRPLDLGLKQNEAFVYMSRGFVSLQLLVDRYIIGWPSDVQLTEEARLELLRLGGMGWAQQESAATRRILAESQRYHPQALGALPMPVGGIVLDGFFELIALAFPLVFIVAFLYTQKKVLNELISEKETKVRESLRMLGVGSLAIISSWFVTYGAIFAALCAIFAVVSSFYVFPGSSTMLIFAFFWLWCMSFLAFAWFIHCFFNQSRTGGIVGMIIMFAQWIVYSSQNQEGPPSETVSVLLMLMPNAAFCTGLEVLAKFEAARVGAQWSNIFMEVRNTSFAEVLGMMCLDILLFTALGWYFDRVLPKEFGVRLPPHFFLQRSFWQSTRSPALGAAEAAELAADAALRGPAAQCAALGCAEEVATALRRRSAASGCVVRTTALRKEFQTPGGKKVAVEGLDLAMFDGQILALLGHNGAGKSTTINMLTGMVEPSSGDAVVAGHRLSDGLQEIRQVIGVCPQHDILWLELTVWEHLTIFAQLRGVPPEEVTSRASEMMQKVGLTEKARTRAGALSGGQKRKLSLCLALIGRPPVVFLDEPTSGMDPYSRRSTWNIIRAAREGRVVVLTTHFMDEADILGDRVAIMAEGRLCVCGSSLFLKARFGAGYRLTCSREDVAHVPVENDPIEMAVKRHVPDARRITDIGAELAMQLPSSATSSFHGLLTDLERNAASLGLAHYGLSMVKLEEVFLKVASGEMDGHPSDSSEAHPTSQWTAATLKPRVWRHLGALFMKRARYGRRDIKALACTVLMPVALLAFGLGILNVVGDRHMPALLIDVASQFGHTPVPFNVTGEFSSAAHVRLQPEQLTEGVADGLIFGRKYAEGSPVFELCEEKPSFLSKCWKENNICEHILPFLELASSVNMGIGCSTDSDGCKAAIQDACQAGAAQCTGSCLQRADISESICRSQCREVCLGAANYSKACDLLKPIGTVADVCPVECASSQNETCPVGTVCSLPFSPAVAEPDALLRMATLLFQQGGAISKRSDVRYGAVLTTSNSSLGTQAMVLYNTSAPHAAPAFVNLLSSALQQARGGGSISVSSHPMPRSRSEKLSQVVSAVVDLTSTFVIIIAFSWIPPAIVAYVVREREAHHNSKHQQLISGVSIFAYWTSNFLWDVCLYVLPLGFTMLFLRLFGISAFVDHGAFWASFVVFAGYGLAIAPFSYLLSFLFAKHTSAQIISLVVNFLTGLLLMLTSYILNLIQSTKDVNESLMWIYRLFPGFCLGHGLFEICTNSVLAEQFNLDVALLGWDVAGKDALFLYIAAPFYFVLAVLIDFLLHSPLAAASRHLDPSVQEEVVEDDADVAAEARRDRSGDMVRLEGLRKVYRTPEGAPKVAVHGLSFGLQRGECFGFLGINGAGKTSTLNMLTGAILPSGGHAFLGGHDVVQEQWKVRRLLGYCPQHDALLDRLTVREHLELFGRVKGIRTAELRRLCDQMMEDLSLMPHVDKLAMTLSGGNKRKLSLAISLMGSPPLVLLDEPSTGVDPAARRLMWHVISSVSTLRRESTVILTTHNMEEAEALCSRVGIMVGGRLRCLGTNQRLKARFGQGYQLEVRLHEQKTEESDAAALDMAAVRQRCAELGQPGRASLIREGCEEGFLVFDALSREGAVPAATFAQWWAFEDTAAQLEAFLERKFPGTRQLERHEHSFRFRLPSCSLGEVFKVMEERKAELQLDEYAVSQTSLEQIFNDFAALQQEETGPVQGLFVEGRSVQEARSGSVELMAGV</sequence>
<dbReference type="FunFam" id="3.40.50.300:FF:000335">
    <property type="entry name" value="ATP binding cassette subfamily A member 5"/>
    <property type="match status" value="1"/>
</dbReference>
<dbReference type="PROSITE" id="PS00211">
    <property type="entry name" value="ABC_TRANSPORTER_1"/>
    <property type="match status" value="2"/>
</dbReference>
<evidence type="ECO:0000313" key="12">
    <source>
        <dbReference type="EMBL" id="CAJ1398611.1"/>
    </source>
</evidence>
<protein>
    <recommendedName>
        <fullName evidence="11">ABC transporter domain-containing protein</fullName>
    </recommendedName>
</protein>
<reference evidence="12" key="1">
    <citation type="submission" date="2023-08" db="EMBL/GenBank/DDBJ databases">
        <authorList>
            <person name="Chen Y."/>
            <person name="Shah S."/>
            <person name="Dougan E. K."/>
            <person name="Thang M."/>
            <person name="Chan C."/>
        </authorList>
    </citation>
    <scope>NUCLEOTIDE SEQUENCE</scope>
</reference>
<feature type="transmembrane region" description="Helical" evidence="10">
    <location>
        <begin position="997"/>
        <end position="1021"/>
    </location>
</feature>
<evidence type="ECO:0000256" key="1">
    <source>
        <dbReference type="ARBA" id="ARBA00004141"/>
    </source>
</evidence>
<dbReference type="InterPro" id="IPR026082">
    <property type="entry name" value="ABCA"/>
</dbReference>
<evidence type="ECO:0000256" key="6">
    <source>
        <dbReference type="ARBA" id="ARBA00022741"/>
    </source>
</evidence>
<keyword evidence="5" id="KW-0677">Repeat</keyword>
<dbReference type="InterPro" id="IPR013525">
    <property type="entry name" value="ABC2_TM"/>
</dbReference>
<evidence type="ECO:0000256" key="2">
    <source>
        <dbReference type="ARBA" id="ARBA00008869"/>
    </source>
</evidence>
<evidence type="ECO:0000256" key="8">
    <source>
        <dbReference type="ARBA" id="ARBA00022989"/>
    </source>
</evidence>
<dbReference type="PROSITE" id="PS50893">
    <property type="entry name" value="ABC_TRANSPORTER_2"/>
    <property type="match status" value="2"/>
</dbReference>
<evidence type="ECO:0000256" key="5">
    <source>
        <dbReference type="ARBA" id="ARBA00022737"/>
    </source>
</evidence>
<dbReference type="Proteomes" id="UP001178507">
    <property type="component" value="Unassembled WGS sequence"/>
</dbReference>
<feature type="transmembrane region" description="Helical" evidence="10">
    <location>
        <begin position="1367"/>
        <end position="1385"/>
    </location>
</feature>
<evidence type="ECO:0000256" key="10">
    <source>
        <dbReference type="SAM" id="Phobius"/>
    </source>
</evidence>
<dbReference type="SMART" id="SM00382">
    <property type="entry name" value="AAA"/>
    <property type="match status" value="2"/>
</dbReference>
<evidence type="ECO:0000256" key="4">
    <source>
        <dbReference type="ARBA" id="ARBA00022692"/>
    </source>
</evidence>
<keyword evidence="13" id="KW-1185">Reference proteome</keyword>
<accession>A0AA36J515</accession>
<proteinExistence type="inferred from homology"/>